<dbReference type="STRING" id="7719.ENSCINP00000006530"/>
<evidence type="ECO:0000256" key="1">
    <source>
        <dbReference type="SAM" id="MobiDB-lite"/>
    </source>
</evidence>
<keyword evidence="4" id="KW-1185">Reference proteome</keyword>
<reference evidence="3" key="4">
    <citation type="submission" date="2025-09" db="UniProtKB">
        <authorList>
            <consortium name="Ensembl"/>
        </authorList>
    </citation>
    <scope>IDENTIFICATION</scope>
</reference>
<dbReference type="SUPFAM" id="SSF103657">
    <property type="entry name" value="BAR/IMD domain-like"/>
    <property type="match status" value="1"/>
</dbReference>
<dbReference type="GO" id="GO:0097753">
    <property type="term" value="P:membrane bending"/>
    <property type="evidence" value="ECO:0000318"/>
    <property type="project" value="GO_Central"/>
</dbReference>
<organism evidence="3 4">
    <name type="scientific">Ciona intestinalis</name>
    <name type="common">Transparent sea squirt</name>
    <name type="synonym">Ascidia intestinalis</name>
    <dbReference type="NCBI Taxonomy" id="7719"/>
    <lineage>
        <taxon>Eukaryota</taxon>
        <taxon>Metazoa</taxon>
        <taxon>Chordata</taxon>
        <taxon>Tunicata</taxon>
        <taxon>Ascidiacea</taxon>
        <taxon>Phlebobranchia</taxon>
        <taxon>Cionidae</taxon>
        <taxon>Ciona</taxon>
    </lineage>
</organism>
<dbReference type="PROSITE" id="PS50870">
    <property type="entry name" value="AH"/>
    <property type="match status" value="1"/>
</dbReference>
<dbReference type="AlphaFoldDB" id="F6SPY1"/>
<proteinExistence type="predicted"/>
<dbReference type="InterPro" id="IPR027267">
    <property type="entry name" value="AH/BAR_dom_sf"/>
</dbReference>
<dbReference type="PANTHER" id="PTHR10164">
    <property type="entry name" value="ISLET CELL AUTOANTIGEN 1"/>
    <property type="match status" value="1"/>
</dbReference>
<dbReference type="Proteomes" id="UP000008144">
    <property type="component" value="Chromosome 9"/>
</dbReference>
<dbReference type="OMA" id="FGPFMDF"/>
<dbReference type="SMART" id="SM01237">
    <property type="entry name" value="ICA69"/>
    <property type="match status" value="1"/>
</dbReference>
<feature type="region of interest" description="Disordered" evidence="1">
    <location>
        <begin position="397"/>
        <end position="421"/>
    </location>
</feature>
<dbReference type="Ensembl" id="ENSCINT00000006530.3">
    <property type="protein sequence ID" value="ENSCINP00000006530.3"/>
    <property type="gene ID" value="ENSCING00000003199.3"/>
</dbReference>
<accession>F6SPY1</accession>
<sequence length="516" mass="58860">MSKYDSSGYSGQSYDRNVFEANLSTVNKLQRDFWNAKQVLRKKLGKAEDLHIVASDAELDAKLDLFLSVQKTCADLIKATEKYQNCICVLSRDENAMGRFLKDQGSLDKTAAGKMMAAAGKAQCFTAQQRLNLRSPLGRLHHDIETFRYRAIGDCVLSVNHMEEARTHYRASLRWMQDISSNLDPEQYKKLEKFRKVQTEVRLNKEKFDRLKWAVCQKVDLLCASRSNLFSNTLVPYQNEILKFWEKTARTLSAVQENIKDYQHYEFKLLKDLEEKGEDEEEKGKKQNQEEEEENGDHQLISLDDPEKLGESLEQEVADIDITNHDKDSLLNFYEGNLEDVYLDKMIQGEFSPRKSLLGDKPTKEDLDLWNDILGDEENTNGGELEEQWHSVFGEFTSHQSPQTPITENKPEQPVQPSNTGGGYLPSQLMDLMMTEMMAHQPPSYQSMFGTPTPLGNPQQINQSVQQVPKPQSKKDNKGNMSAWYNLFAELDPLQNPDALGKKKESGGEKETGGSC</sequence>
<evidence type="ECO:0000259" key="2">
    <source>
        <dbReference type="PROSITE" id="PS50870"/>
    </source>
</evidence>
<dbReference type="GO" id="GO:0019904">
    <property type="term" value="F:protein domain specific binding"/>
    <property type="evidence" value="ECO:0007669"/>
    <property type="project" value="InterPro"/>
</dbReference>
<name>F6SPY1_CIOIN</name>
<reference evidence="3" key="3">
    <citation type="submission" date="2025-08" db="UniProtKB">
        <authorList>
            <consortium name="Ensembl"/>
        </authorList>
    </citation>
    <scope>IDENTIFICATION</scope>
</reference>
<dbReference type="PANTHER" id="PTHR10164:SF4">
    <property type="entry name" value="GH23156P"/>
    <property type="match status" value="1"/>
</dbReference>
<dbReference type="FunFam" id="1.20.1270.60:FF:000068">
    <property type="entry name" value="Islet cell autoantigen"/>
    <property type="match status" value="1"/>
</dbReference>
<feature type="compositionally biased region" description="Polar residues" evidence="1">
    <location>
        <begin position="397"/>
        <end position="407"/>
    </location>
</feature>
<evidence type="ECO:0000313" key="4">
    <source>
        <dbReference type="Proteomes" id="UP000008144"/>
    </source>
</evidence>
<dbReference type="InterPro" id="IPR024114">
    <property type="entry name" value="Islet_autoAg_Ica1/Ica1-like"/>
</dbReference>
<dbReference type="InterPro" id="IPR010504">
    <property type="entry name" value="AH_dom"/>
</dbReference>
<reference evidence="3" key="2">
    <citation type="journal article" date="2008" name="Genome Biol.">
        <title>Improved genome assembly and evidence-based global gene model set for the chordate Ciona intestinalis: new insight into intron and operon populations.</title>
        <authorList>
            <person name="Satou Y."/>
            <person name="Mineta K."/>
            <person name="Ogasawara M."/>
            <person name="Sasakura Y."/>
            <person name="Shoguchi E."/>
            <person name="Ueno K."/>
            <person name="Yamada L."/>
            <person name="Matsumoto J."/>
            <person name="Wasserscheid J."/>
            <person name="Dewar K."/>
            <person name="Wiley G.B."/>
            <person name="Macmil S.L."/>
            <person name="Roe B.A."/>
            <person name="Zeller R.W."/>
            <person name="Hastings K.E."/>
            <person name="Lemaire P."/>
            <person name="Lindquist E."/>
            <person name="Endo T."/>
            <person name="Hotta K."/>
            <person name="Inaba K."/>
        </authorList>
    </citation>
    <scope>NUCLEOTIDE SEQUENCE [LARGE SCALE GENOMIC DNA]</scope>
    <source>
        <strain evidence="3">wild type</strain>
    </source>
</reference>
<feature type="domain" description="AH" evidence="2">
    <location>
        <begin position="54"/>
        <end position="257"/>
    </location>
</feature>
<dbReference type="GeneTree" id="ENSGT00390000005530"/>
<dbReference type="Pfam" id="PF04629">
    <property type="entry name" value="ICA69"/>
    <property type="match status" value="1"/>
</dbReference>
<dbReference type="GO" id="GO:0051046">
    <property type="term" value="P:regulation of secretion"/>
    <property type="evidence" value="ECO:0000318"/>
    <property type="project" value="GO_Central"/>
</dbReference>
<feature type="compositionally biased region" description="Polar residues" evidence="1">
    <location>
        <begin position="448"/>
        <end position="470"/>
    </location>
</feature>
<feature type="region of interest" description="Disordered" evidence="1">
    <location>
        <begin position="275"/>
        <end position="303"/>
    </location>
</feature>
<evidence type="ECO:0000313" key="3">
    <source>
        <dbReference type="Ensembl" id="ENSCINP00000006530.3"/>
    </source>
</evidence>
<protein>
    <recommendedName>
        <fullName evidence="2">AH domain-containing protein</fullName>
    </recommendedName>
</protein>
<dbReference type="Gene3D" id="1.20.1270.60">
    <property type="entry name" value="Arfaptin homology (AH) domain/BAR domain"/>
    <property type="match status" value="1"/>
</dbReference>
<dbReference type="Pfam" id="PF06456">
    <property type="entry name" value="Arfaptin"/>
    <property type="match status" value="1"/>
</dbReference>
<dbReference type="HOGENOM" id="CLU_037158_1_0_1"/>
<reference evidence="4" key="1">
    <citation type="journal article" date="2002" name="Science">
        <title>The draft genome of Ciona intestinalis: insights into chordate and vertebrate origins.</title>
        <authorList>
            <person name="Dehal P."/>
            <person name="Satou Y."/>
            <person name="Campbell R.K."/>
            <person name="Chapman J."/>
            <person name="Degnan B."/>
            <person name="De Tomaso A."/>
            <person name="Davidson B."/>
            <person name="Di Gregorio A."/>
            <person name="Gelpke M."/>
            <person name="Goodstein D.M."/>
            <person name="Harafuji N."/>
            <person name="Hastings K.E."/>
            <person name="Ho I."/>
            <person name="Hotta K."/>
            <person name="Huang W."/>
            <person name="Kawashima T."/>
            <person name="Lemaire P."/>
            <person name="Martinez D."/>
            <person name="Meinertzhagen I.A."/>
            <person name="Necula S."/>
            <person name="Nonaka M."/>
            <person name="Putnam N."/>
            <person name="Rash S."/>
            <person name="Saiga H."/>
            <person name="Satake M."/>
            <person name="Terry A."/>
            <person name="Yamada L."/>
            <person name="Wang H.G."/>
            <person name="Awazu S."/>
            <person name="Azumi K."/>
            <person name="Boore J."/>
            <person name="Branno M."/>
            <person name="Chin-Bow S."/>
            <person name="DeSantis R."/>
            <person name="Doyle S."/>
            <person name="Francino P."/>
            <person name="Keys D.N."/>
            <person name="Haga S."/>
            <person name="Hayashi H."/>
            <person name="Hino K."/>
            <person name="Imai K.S."/>
            <person name="Inaba K."/>
            <person name="Kano S."/>
            <person name="Kobayashi K."/>
            <person name="Kobayashi M."/>
            <person name="Lee B.I."/>
            <person name="Makabe K.W."/>
            <person name="Manohar C."/>
            <person name="Matassi G."/>
            <person name="Medina M."/>
            <person name="Mochizuki Y."/>
            <person name="Mount S."/>
            <person name="Morishita T."/>
            <person name="Miura S."/>
            <person name="Nakayama A."/>
            <person name="Nishizaka S."/>
            <person name="Nomoto H."/>
            <person name="Ohta F."/>
            <person name="Oishi K."/>
            <person name="Rigoutsos I."/>
            <person name="Sano M."/>
            <person name="Sasaki A."/>
            <person name="Sasakura Y."/>
            <person name="Shoguchi E."/>
            <person name="Shin-i T."/>
            <person name="Spagnuolo A."/>
            <person name="Stainier D."/>
            <person name="Suzuki M.M."/>
            <person name="Tassy O."/>
            <person name="Takatori N."/>
            <person name="Tokuoka M."/>
            <person name="Yagi K."/>
            <person name="Yoshizaki F."/>
            <person name="Wada S."/>
            <person name="Zhang C."/>
            <person name="Hyatt P.D."/>
            <person name="Larimer F."/>
            <person name="Detter C."/>
            <person name="Doggett N."/>
            <person name="Glavina T."/>
            <person name="Hawkins T."/>
            <person name="Richardson P."/>
            <person name="Lucas S."/>
            <person name="Kohara Y."/>
            <person name="Levine M."/>
            <person name="Satoh N."/>
            <person name="Rokhsar D.S."/>
        </authorList>
    </citation>
    <scope>NUCLEOTIDE SEQUENCE [LARGE SCALE GENOMIC DNA]</scope>
</reference>
<dbReference type="SMART" id="SM01015">
    <property type="entry name" value="Arfaptin"/>
    <property type="match status" value="1"/>
</dbReference>
<feature type="compositionally biased region" description="Basic and acidic residues" evidence="1">
    <location>
        <begin position="500"/>
        <end position="516"/>
    </location>
</feature>
<dbReference type="GO" id="GO:0140090">
    <property type="term" value="F:membrane curvature sensor activity"/>
    <property type="evidence" value="ECO:0000318"/>
    <property type="project" value="GO_Central"/>
</dbReference>
<dbReference type="FunCoup" id="F6SPY1">
    <property type="interactions" value="28"/>
</dbReference>
<dbReference type="GO" id="GO:0030667">
    <property type="term" value="C:secretory granule membrane"/>
    <property type="evidence" value="ECO:0000318"/>
    <property type="project" value="GO_Central"/>
</dbReference>
<feature type="region of interest" description="Disordered" evidence="1">
    <location>
        <begin position="448"/>
        <end position="516"/>
    </location>
</feature>
<dbReference type="InterPro" id="IPR006723">
    <property type="entry name" value="Islet_autoAg_Ica1_C"/>
</dbReference>
<dbReference type="InParanoid" id="F6SPY1"/>
<dbReference type="EMBL" id="EAAA01002861">
    <property type="status" value="NOT_ANNOTATED_CDS"/>
    <property type="molecule type" value="Genomic_DNA"/>
</dbReference>